<proteinExistence type="predicted"/>
<sequence length="65" mass="7317">MVVVNYQLAIWVMREVMVDQVAEGRMGETVNRSVSAGLETVLLPARSFIHRRERNRSKRSASASA</sequence>
<comment type="caution">
    <text evidence="1">The sequence shown here is derived from an EMBL/GenBank/DDBJ whole genome shotgun (WGS) entry which is preliminary data.</text>
</comment>
<dbReference type="EMBL" id="DQAY01000169">
    <property type="protein sequence ID" value="HCO26695.1"/>
    <property type="molecule type" value="Genomic_DNA"/>
</dbReference>
<gene>
    <name evidence="1" type="ORF">DIT97_28140</name>
</gene>
<evidence type="ECO:0000313" key="2">
    <source>
        <dbReference type="Proteomes" id="UP000263642"/>
    </source>
</evidence>
<dbReference type="AlphaFoldDB" id="A0A3D3RCX2"/>
<reference evidence="1 2" key="1">
    <citation type="journal article" date="2018" name="Nat. Biotechnol.">
        <title>A standardized bacterial taxonomy based on genome phylogeny substantially revises the tree of life.</title>
        <authorList>
            <person name="Parks D.H."/>
            <person name="Chuvochina M."/>
            <person name="Waite D.W."/>
            <person name="Rinke C."/>
            <person name="Skarshewski A."/>
            <person name="Chaumeil P.A."/>
            <person name="Hugenholtz P."/>
        </authorList>
    </citation>
    <scope>NUCLEOTIDE SEQUENCE [LARGE SCALE GENOMIC DNA]</scope>
    <source>
        <strain evidence="1">UBA9375</strain>
    </source>
</reference>
<organism evidence="1 2">
    <name type="scientific">Gimesia maris</name>
    <dbReference type="NCBI Taxonomy" id="122"/>
    <lineage>
        <taxon>Bacteria</taxon>
        <taxon>Pseudomonadati</taxon>
        <taxon>Planctomycetota</taxon>
        <taxon>Planctomycetia</taxon>
        <taxon>Planctomycetales</taxon>
        <taxon>Planctomycetaceae</taxon>
        <taxon>Gimesia</taxon>
    </lineage>
</organism>
<evidence type="ECO:0000313" key="1">
    <source>
        <dbReference type="EMBL" id="HCO26695.1"/>
    </source>
</evidence>
<name>A0A3D3RCX2_9PLAN</name>
<dbReference type="Proteomes" id="UP000263642">
    <property type="component" value="Unassembled WGS sequence"/>
</dbReference>
<accession>A0A3D3RCX2</accession>
<protein>
    <submittedName>
        <fullName evidence="1">Uncharacterized protein</fullName>
    </submittedName>
</protein>